<dbReference type="Proteomes" id="UP000824123">
    <property type="component" value="Unassembled WGS sequence"/>
</dbReference>
<protein>
    <submittedName>
        <fullName evidence="1">DUF2190 family protein</fullName>
    </submittedName>
</protein>
<comment type="caution">
    <text evidence="1">The sequence shown here is derived from an EMBL/GenBank/DDBJ whole genome shotgun (WGS) entry which is preliminary data.</text>
</comment>
<dbReference type="PIRSF" id="PIRSF030771">
    <property type="entry name" value="UCP030771"/>
    <property type="match status" value="1"/>
</dbReference>
<reference evidence="1" key="2">
    <citation type="journal article" date="2021" name="PeerJ">
        <title>Extensive microbial diversity within the chicken gut microbiome revealed by metagenomics and culture.</title>
        <authorList>
            <person name="Gilroy R."/>
            <person name="Ravi A."/>
            <person name="Getino M."/>
            <person name="Pursley I."/>
            <person name="Horton D.L."/>
            <person name="Alikhan N.F."/>
            <person name="Baker D."/>
            <person name="Gharbi K."/>
            <person name="Hall N."/>
            <person name="Watson M."/>
            <person name="Adriaenssens E.M."/>
            <person name="Foster-Nyarko E."/>
            <person name="Jarju S."/>
            <person name="Secka A."/>
            <person name="Antonio M."/>
            <person name="Oren A."/>
            <person name="Chaudhuri R.R."/>
            <person name="La Ragione R."/>
            <person name="Hildebrand F."/>
            <person name="Pallen M.J."/>
        </authorList>
    </citation>
    <scope>NUCLEOTIDE SEQUENCE</scope>
    <source>
        <strain evidence="1">ChiSxjej2B14-8506</strain>
    </source>
</reference>
<dbReference type="InterPro" id="IPR011231">
    <property type="entry name" value="Phage_VT1-Sakai_H0018"/>
</dbReference>
<dbReference type="EMBL" id="DVNK01000062">
    <property type="protein sequence ID" value="HIU47627.1"/>
    <property type="molecule type" value="Genomic_DNA"/>
</dbReference>
<dbReference type="Pfam" id="PF09956">
    <property type="entry name" value="Phage_cement_2"/>
    <property type="match status" value="1"/>
</dbReference>
<evidence type="ECO:0000313" key="1">
    <source>
        <dbReference type="EMBL" id="HIU47627.1"/>
    </source>
</evidence>
<organism evidence="1 2">
    <name type="scientific">Candidatus Fimadaptatus faecigallinarum</name>
    <dbReference type="NCBI Taxonomy" id="2840814"/>
    <lineage>
        <taxon>Bacteria</taxon>
        <taxon>Bacillati</taxon>
        <taxon>Bacillota</taxon>
        <taxon>Clostridia</taxon>
        <taxon>Eubacteriales</taxon>
        <taxon>Candidatus Fimadaptatus</taxon>
    </lineage>
</organism>
<evidence type="ECO:0000313" key="2">
    <source>
        <dbReference type="Proteomes" id="UP000824123"/>
    </source>
</evidence>
<dbReference type="AlphaFoldDB" id="A0A9D1LTJ8"/>
<gene>
    <name evidence="1" type="ORF">IAC59_10295</name>
</gene>
<name>A0A9D1LTJ8_9FIRM</name>
<accession>A0A9D1LTJ8</accession>
<sequence length="109" mass="11175">MATYIQRGETLDYLNTTGETIKLGDIVKLGTRAGVAGNDIPAGKVGAVHVTGVYEMPKAASEALAVGDTLYLNADGAATKTKAELTVVLGYAVAAAQASDATCRVRLCD</sequence>
<proteinExistence type="predicted"/>
<reference evidence="1" key="1">
    <citation type="submission" date="2020-10" db="EMBL/GenBank/DDBJ databases">
        <authorList>
            <person name="Gilroy R."/>
        </authorList>
    </citation>
    <scope>NUCLEOTIDE SEQUENCE</scope>
    <source>
        <strain evidence="1">ChiSxjej2B14-8506</strain>
    </source>
</reference>